<evidence type="ECO:0000256" key="1">
    <source>
        <dbReference type="ARBA" id="ARBA00022729"/>
    </source>
</evidence>
<keyword evidence="5" id="KW-1185">Reference proteome</keyword>
<evidence type="ECO:0000256" key="3">
    <source>
        <dbReference type="ARBA" id="ARBA00023180"/>
    </source>
</evidence>
<accession>A0A9F2R6B1</accession>
<dbReference type="GeneID" id="103056334"/>
<keyword evidence="2" id="KW-0675">Receptor</keyword>
<gene>
    <name evidence="6" type="primary">LOC103056334</name>
</gene>
<sequence length="167" mass="19028">MPKTVTVASSVRMAVHLCSMTPLPFLAMLLLTILRTLHFALVTDEEAILLAKTAQDVFCFSRTFEDLTCFWDEPTHVKGAYRFFYTYEGDKSRECALISMKNTGGGWRHTCLFPEDYYGIQLFLELSVEVLDIVSNHTVFSQYLRVNTVGKFLPYTVCEAGKEMRIG</sequence>
<name>A0A9F2R6B1_PYTBI</name>
<evidence type="ECO:0000313" key="6">
    <source>
        <dbReference type="RefSeq" id="XP_007436851.2"/>
    </source>
</evidence>
<evidence type="ECO:0000256" key="2">
    <source>
        <dbReference type="ARBA" id="ARBA00023170"/>
    </source>
</evidence>
<dbReference type="SUPFAM" id="SSF49265">
    <property type="entry name" value="Fibronectin type III"/>
    <property type="match status" value="1"/>
</dbReference>
<dbReference type="Gene3D" id="2.60.40.10">
    <property type="entry name" value="Immunoglobulins"/>
    <property type="match status" value="1"/>
</dbReference>
<evidence type="ECO:0000259" key="4">
    <source>
        <dbReference type="Pfam" id="PF09067"/>
    </source>
</evidence>
<dbReference type="InterPro" id="IPR036116">
    <property type="entry name" value="FN3_sf"/>
</dbReference>
<feature type="domain" description="Growth hormone/erythropoietin receptor ligand binding" evidence="4">
    <location>
        <begin position="46"/>
        <end position="147"/>
    </location>
</feature>
<dbReference type="Pfam" id="PF09067">
    <property type="entry name" value="EpoR_lig-bind"/>
    <property type="match status" value="1"/>
</dbReference>
<dbReference type="KEGG" id="pbi:103056334"/>
<dbReference type="InterPro" id="IPR015152">
    <property type="entry name" value="Growth/epo_recpt_lig-bind"/>
</dbReference>
<organism evidence="5 6">
    <name type="scientific">Python bivittatus</name>
    <name type="common">Burmese python</name>
    <name type="synonym">Python molurus bivittatus</name>
    <dbReference type="NCBI Taxonomy" id="176946"/>
    <lineage>
        <taxon>Eukaryota</taxon>
        <taxon>Metazoa</taxon>
        <taxon>Chordata</taxon>
        <taxon>Craniata</taxon>
        <taxon>Vertebrata</taxon>
        <taxon>Euteleostomi</taxon>
        <taxon>Lepidosauria</taxon>
        <taxon>Squamata</taxon>
        <taxon>Bifurcata</taxon>
        <taxon>Unidentata</taxon>
        <taxon>Episquamata</taxon>
        <taxon>Toxicofera</taxon>
        <taxon>Serpentes</taxon>
        <taxon>Henophidia</taxon>
        <taxon>Pythonidae</taxon>
        <taxon>Python</taxon>
    </lineage>
</organism>
<dbReference type="Proteomes" id="UP000695026">
    <property type="component" value="Unplaced"/>
</dbReference>
<protein>
    <submittedName>
        <fullName evidence="6">Thrombopoietin receptor-like</fullName>
    </submittedName>
</protein>
<dbReference type="InterPro" id="IPR013783">
    <property type="entry name" value="Ig-like_fold"/>
</dbReference>
<keyword evidence="3" id="KW-0325">Glycoprotein</keyword>
<reference evidence="6" key="1">
    <citation type="submission" date="2025-08" db="UniProtKB">
        <authorList>
            <consortium name="RefSeq"/>
        </authorList>
    </citation>
    <scope>IDENTIFICATION</scope>
    <source>
        <tissue evidence="6">Liver</tissue>
    </source>
</reference>
<dbReference type="RefSeq" id="XP_007436851.2">
    <property type="nucleotide sequence ID" value="XM_007436789.3"/>
</dbReference>
<evidence type="ECO:0000313" key="5">
    <source>
        <dbReference type="Proteomes" id="UP000695026"/>
    </source>
</evidence>
<proteinExistence type="predicted"/>
<dbReference type="AlphaFoldDB" id="A0A9F2R6B1"/>
<keyword evidence="1" id="KW-0732">Signal</keyword>
<dbReference type="OrthoDB" id="8608526at2759"/>